<evidence type="ECO:0000259" key="3">
    <source>
        <dbReference type="Pfam" id="PF12371"/>
    </source>
</evidence>
<dbReference type="PANTHER" id="PTHR22050">
    <property type="entry name" value="RW1 PROTEIN HOMOLOG"/>
    <property type="match status" value="1"/>
</dbReference>
<evidence type="ECO:0000256" key="2">
    <source>
        <dbReference type="SAM" id="SignalP"/>
    </source>
</evidence>
<accession>A0A5K3EM99</accession>
<dbReference type="WBParaSite" id="MCU_001262-RA">
    <property type="protein sequence ID" value="MCU_001262-RA"/>
    <property type="gene ID" value="MCU_001262"/>
</dbReference>
<evidence type="ECO:0000256" key="1">
    <source>
        <dbReference type="SAM" id="MobiDB-lite"/>
    </source>
</evidence>
<feature type="domain" description="Transmembrane protein 131-like N-terminal" evidence="3">
    <location>
        <begin position="77"/>
        <end position="159"/>
    </location>
</feature>
<proteinExistence type="predicted"/>
<feature type="region of interest" description="Disordered" evidence="1">
    <location>
        <begin position="1831"/>
        <end position="1864"/>
    </location>
</feature>
<reference evidence="4" key="1">
    <citation type="submission" date="2019-11" db="UniProtKB">
        <authorList>
            <consortium name="WormBaseParasite"/>
        </authorList>
    </citation>
    <scope>IDENTIFICATION</scope>
</reference>
<protein>
    <submittedName>
        <fullName evidence="4">TMEM131_like domain-containing protein</fullName>
    </submittedName>
</protein>
<dbReference type="InterPro" id="IPR039877">
    <property type="entry name" value="TMEM131-like"/>
</dbReference>
<sequence>MMVCGINSQYLFCFVALWIVHSKAQYHLDEAPVFSGGLFNVSIFGVTYWSAIASNLSKSNGFPDSPGKWAENLSGLQFTPTHVNFGHQELGMPAYANVTITNTSPNHPVEIASFQTSSFALLFTSANTLLLEPEQSKNITLLLVADELGHIEAELYATTSTGQAKCKVYGFSTSSIYGLRPITAKLSVAKIHDLVFTFSNPYPFHLKVSEMVFHGSSFMQTDRNRSLFSSVSSNCRRQQNAYHLQVPDSFTTAGQQRSGSCILRISSMQPLVLQGVISGTISLAYPSKTDSSIPRNSSSNFLLRHFSFNPVTFLIPVSLNFNLTSLFHIEEKVLDFGTIRVSDPAKRLHLTVCNQLTVPLNVHVKTVNADSHIEIVHDSIVFPDSEHYGKKFATITFNPAVLGRIGYFSGKISVEADGQSPILIPYKASVHNGSLLFSHQQLSFYCGISTEAVELNSLRSGTVTITNAFEFPLEIQGYRLPDEYANLFEIGGLAKAEYLLPAASANITIHFKGFHQERHICDVASLNLTFYTNASSFSISLNLYNAKLKVTSPMADEFEDTLSFGVFEIDTHYTLDFYIYNPNPIPMNIQRIRVAMETGNPCLNISKLKQADLCNHSESEVDVLSNNYCTHNSYTLQPSALSHFSLKFSHPKADSVLQWTMVVESNLASTVKLLEFRASLGSLTLKPAVFHLGSAFPGASILRNLLVHNSYDSVVDLSTVFLFSNRGFPKFHVDLAYQHEVLSNGSNGRKALSLEPRQTTLIGSVSINTSFGCSDVFTENPPPDIPICYSGFELGSSKGGHWFATIFFPFSRDDGVLHVGSVPAPLSGIPFVPGLRFSADIFARLRTAWHSLTERIHGATVGTPQLLSKPTEQCRMSSKLALHASVEEAPFFGQLTVQLTWPRLLAPSASPRVFKPLKTKEAPLHTCQLEFNLGQSGGLAQLRIQDFATKEVTCLLTFRNPSERPLFIQALLLDDLLPASMDYNEMIRQMPLLSEELFRAAQLPDELLRFPRHPSQRTGRFTLHVDGNTFGEDSLASLRSVLYDHGLQHAVLPTCCSVYVLPPNSGYATYSVTFRPGAFHNGSANSTSNDIFTFDHSILLLRNNLTSLEAVLLRAVADTSILELHSGLLSTESFSQSTRVEQTLVNFPTATGSAHDAAANFNPSLSNPTCKSASLAGSVDIARYNLRPVSNELLCSTTVSNGANLSLCRVSMMPRNKTSPYGATLPFVFHEGLLRSLCADGSIRAHPSIARLLKNFKLSSLFNLRYSATPVDVSRRVAPHQLSWAVDENGVPIFSSEFISGLVLSRCIALRNSGSLPVWVLRVGLKRPGSVVQSSSKSAWGQCNLHLDGFTVNLSAISTDSMNLKQHKTGGKAFQVFQLKPGEQRWFEVTYSPDFLRTEANVELCLFASLQMPSTDLTVCNSKPTPRLESSVHNSMGRDTDTNRCSVFQLDPVLLTAKVSPSLAKLCHSSLIQPPFQDNLWSILLFVFTSNIVGIFVAAYFDAIRLQSLQENFRQPTPQHLNLDPDQRPPSQLFSFSLPPRQDRQQLSLGCLSSYFPLLVTNHQPLSMAAADDAICRHRFRRPSTFLLGDQCHSGNSAGIAVRCITKPIVRLFQTALNSLGKAIYWPLVLNLSLLGNRLSNTFFAIKRRIISVGQTNKVSTQRVPKTFVDTSSSTQNFLSQIRHVDSADKSSGVSISRKCVDDTKRPSKQMSVKSNNDALVKWTANNANGSGDNTSSASLLVLPVVGGCAKPRSGGPKDNHSASCLSEFEVLPKKRAFSSVIAASSSRTRSVKSNTIGLTQTSRTPTPSHPPVLIMESIKVESASRGVKKPKLSHQLPLNTPAHRPKSPVVAALPPQSSTKSSCQRFSLLRESKASKQKSPSLFTADSAAKLRKASRKIAASNPLNTPGTPVVARQTRKSSLAGPHSPDQWKDPIPGLFFGNVNTEGEGGHHRTEVSPWTPVIKPETSSSPAAEYFGDADFPPLGSSVDRLSQKGSYFDDEMSRLVAETSKFDQKVGSSPSVVLASCDKHFSTETDCQETARMAICSGYCNSSVAPTYDPRHSFLRIPLSTLVAYHRPNLYYTASHMELFCPLCCRPSYASASPPTRCYYDHTYEPIGLQSGGARSYYVDEREHHRRSTGQIFVSEENLSTMADSCVGVDGQDPADTPRWSNEENYGEDLRPPGWPNAFGVSLEAPSVCELETFTTTRRQWMLMHEQRARMRPKTNLNFGNELMTLDCKYLVPSAVVSHLSSFDGQGDELVSLKERGEVTFDKTVGSQLAESKSAIGITGAAKVPDGQNKPSEPLPEGFEAFSQKAWLPAFLPWRKRCLTEDPARASDHVGETLRPFPPTYQPECVMTHAFQSEPMGGGEITEPASHTASYNEGPRPRAQCLLTEVDTNQLIHFHDEDSLK</sequence>
<name>A0A5K3EM99_MESCO</name>
<dbReference type="PANTHER" id="PTHR22050:SF0">
    <property type="entry name" value="TRANSMEMBRANE PROTEIN 131 HOMOLOG"/>
    <property type="match status" value="1"/>
</dbReference>
<dbReference type="Pfam" id="PF12371">
    <property type="entry name" value="TMEM131_like_N"/>
    <property type="match status" value="1"/>
</dbReference>
<feature type="chain" id="PRO_5024463803" evidence="2">
    <location>
        <begin position="25"/>
        <end position="2411"/>
    </location>
</feature>
<dbReference type="InterPro" id="IPR022113">
    <property type="entry name" value="TMEM131L_N"/>
</dbReference>
<keyword evidence="2" id="KW-0732">Signal</keyword>
<dbReference type="Gene3D" id="2.60.40.10">
    <property type="entry name" value="Immunoglobulins"/>
    <property type="match status" value="1"/>
</dbReference>
<dbReference type="GO" id="GO:0016020">
    <property type="term" value="C:membrane"/>
    <property type="evidence" value="ECO:0007669"/>
    <property type="project" value="TreeGrafter"/>
</dbReference>
<feature type="region of interest" description="Disordered" evidence="1">
    <location>
        <begin position="1895"/>
        <end position="1935"/>
    </location>
</feature>
<feature type="signal peptide" evidence="2">
    <location>
        <begin position="1"/>
        <end position="24"/>
    </location>
</feature>
<dbReference type="InterPro" id="IPR013783">
    <property type="entry name" value="Ig-like_fold"/>
</dbReference>
<organism evidence="4">
    <name type="scientific">Mesocestoides corti</name>
    <name type="common">Flatworm</name>
    <dbReference type="NCBI Taxonomy" id="53468"/>
    <lineage>
        <taxon>Eukaryota</taxon>
        <taxon>Metazoa</taxon>
        <taxon>Spiralia</taxon>
        <taxon>Lophotrochozoa</taxon>
        <taxon>Platyhelminthes</taxon>
        <taxon>Cestoda</taxon>
        <taxon>Eucestoda</taxon>
        <taxon>Cyclophyllidea</taxon>
        <taxon>Mesocestoididae</taxon>
        <taxon>Mesocestoides</taxon>
    </lineage>
</organism>
<evidence type="ECO:0000313" key="4">
    <source>
        <dbReference type="WBParaSite" id="MCU_001262-RA"/>
    </source>
</evidence>